<name>A0A0D8BAT0_9ACTN</name>
<dbReference type="CDD" id="cd11535">
    <property type="entry name" value="NTP-PPase_SsMazG"/>
    <property type="match status" value="1"/>
</dbReference>
<organism evidence="2 3">
    <name type="scientific">Frankia torreyi</name>
    <dbReference type="NCBI Taxonomy" id="1856"/>
    <lineage>
        <taxon>Bacteria</taxon>
        <taxon>Bacillati</taxon>
        <taxon>Actinomycetota</taxon>
        <taxon>Actinomycetes</taxon>
        <taxon>Frankiales</taxon>
        <taxon>Frankiaceae</taxon>
        <taxon>Frankia</taxon>
    </lineage>
</organism>
<proteinExistence type="predicted"/>
<dbReference type="OrthoDB" id="9791898at2"/>
<dbReference type="EMBL" id="JYFN01000042">
    <property type="protein sequence ID" value="KJE21200.1"/>
    <property type="molecule type" value="Genomic_DNA"/>
</dbReference>
<accession>A0A0D8BAT0</accession>
<dbReference type="AlphaFoldDB" id="A0A0D8BAT0"/>
<evidence type="ECO:0000313" key="2">
    <source>
        <dbReference type="EMBL" id="KJE21200.1"/>
    </source>
</evidence>
<protein>
    <submittedName>
        <fullName evidence="2">MazG nucleotide pyrophosphohydrolase family protein</fullName>
    </submittedName>
</protein>
<dbReference type="PANTHER" id="PTHR42702">
    <property type="entry name" value="NUCLEOTIDE PYROPHOSPHOHYDROLASE"/>
    <property type="match status" value="1"/>
</dbReference>
<dbReference type="Pfam" id="PF03819">
    <property type="entry name" value="MazG"/>
    <property type="match status" value="1"/>
</dbReference>
<gene>
    <name evidence="2" type="ORF">FF36_04540</name>
</gene>
<dbReference type="Proteomes" id="UP000032545">
    <property type="component" value="Unassembled WGS sequence"/>
</dbReference>
<dbReference type="SUPFAM" id="SSF101386">
    <property type="entry name" value="all-alpha NTP pyrophosphatases"/>
    <property type="match status" value="1"/>
</dbReference>
<dbReference type="PATRIC" id="fig|1502723.3.peg.4481"/>
<evidence type="ECO:0000313" key="3">
    <source>
        <dbReference type="Proteomes" id="UP000032545"/>
    </source>
</evidence>
<feature type="domain" description="NTP pyrophosphohydrolase MazG-like" evidence="1">
    <location>
        <begin position="36"/>
        <end position="93"/>
    </location>
</feature>
<dbReference type="InterPro" id="IPR004518">
    <property type="entry name" value="MazG-like_dom"/>
</dbReference>
<dbReference type="GO" id="GO:0016787">
    <property type="term" value="F:hydrolase activity"/>
    <property type="evidence" value="ECO:0007669"/>
    <property type="project" value="UniProtKB-KW"/>
</dbReference>
<evidence type="ECO:0000259" key="1">
    <source>
        <dbReference type="Pfam" id="PF03819"/>
    </source>
</evidence>
<keyword evidence="2" id="KW-0378">Hydrolase</keyword>
<keyword evidence="3" id="KW-1185">Reference proteome</keyword>
<comment type="caution">
    <text evidence="2">The sequence shown here is derived from an EMBL/GenBank/DDBJ whole genome shotgun (WGS) entry which is preliminary data.</text>
</comment>
<reference evidence="2 3" key="2">
    <citation type="journal article" date="2016" name="Genome Announc.">
        <title>Permanent Draft Genome Sequences for Two Variants of Frankia sp. Strain CpI1, the First Frankia Strain Isolated from Root Nodules of Comptonia peregrina.</title>
        <authorList>
            <person name="Oshone R."/>
            <person name="Hurst S.G.IV."/>
            <person name="Abebe-Akele F."/>
            <person name="Simpson S."/>
            <person name="Morris K."/>
            <person name="Thomas W.K."/>
            <person name="Tisa L.S."/>
        </authorList>
    </citation>
    <scope>NUCLEOTIDE SEQUENCE [LARGE SCALE GENOMIC DNA]</scope>
    <source>
        <strain evidence="3">CpI1-S</strain>
    </source>
</reference>
<dbReference type="PANTHER" id="PTHR42702:SF1">
    <property type="entry name" value="REGULATORY PROTEIN FOR BETA-LACTAMASE"/>
    <property type="match status" value="1"/>
</dbReference>
<dbReference type="Gene3D" id="1.10.287.1080">
    <property type="entry name" value="MazG-like"/>
    <property type="match status" value="1"/>
</dbReference>
<dbReference type="RefSeq" id="WP_052681302.1">
    <property type="nucleotide sequence ID" value="NZ_JYFN01000042.1"/>
</dbReference>
<reference evidence="3" key="1">
    <citation type="submission" date="2015-02" db="EMBL/GenBank/DDBJ databases">
        <title>Draft Genome of Frankia sp. CpI1-S.</title>
        <authorList>
            <person name="Oshone R.T."/>
            <person name="Ngom M."/>
            <person name="Ghodhbane-Gtari F."/>
            <person name="Gtari M."/>
            <person name="Morris K."/>
            <person name="Thomas K."/>
            <person name="Sen A."/>
            <person name="Tisa L.S."/>
        </authorList>
    </citation>
    <scope>NUCLEOTIDE SEQUENCE [LARGE SCALE GENOMIC DNA]</scope>
    <source>
        <strain evidence="3">CpI1-S</strain>
    </source>
</reference>
<sequence>MQPLAADASLADLQRYVAEMETERGFTGRTVHDQTWRLMEEAGELARAVRKNDGQRTLTGELVGSVDEELVDILIFACSIANRLGIDLTDAIRAKEALNETRSWPGTRREAPASAS</sequence>